<keyword evidence="8 12" id="KW-0594">Phospholipid biosynthesis</keyword>
<dbReference type="NCBIfam" id="TIGR00163">
    <property type="entry name" value="PS_decarb"/>
    <property type="match status" value="1"/>
</dbReference>
<dbReference type="HAMAP" id="MF_00662">
    <property type="entry name" value="PS_decarb_PSD_B_type1"/>
    <property type="match status" value="1"/>
</dbReference>
<comment type="function">
    <text evidence="12">Catalyzes the formation of phosphatidylethanolamine (PtdEtn) from phosphatidylserine (PtdSer).</text>
</comment>
<protein>
    <recommendedName>
        <fullName evidence="12">Phosphatidylserine decarboxylase proenzyme</fullName>
        <ecNumber evidence="12">4.1.1.65</ecNumber>
    </recommendedName>
    <component>
        <recommendedName>
            <fullName evidence="12">Phosphatidylserine decarboxylase alpha chain</fullName>
        </recommendedName>
    </component>
    <component>
        <recommendedName>
            <fullName evidence="12">Phosphatidylserine decarboxylase beta chain</fullName>
        </recommendedName>
    </component>
</protein>
<keyword evidence="6 12" id="KW-0472">Membrane</keyword>
<feature type="site" description="Cleavage (non-hydrolytic); by autocatalysis" evidence="12">
    <location>
        <begin position="246"/>
        <end position="247"/>
    </location>
</feature>
<keyword evidence="7 12" id="KW-0865">Zymogen</keyword>
<dbReference type="EMBL" id="FMZA01000021">
    <property type="protein sequence ID" value="SDC90462.1"/>
    <property type="molecule type" value="Genomic_DNA"/>
</dbReference>
<evidence type="ECO:0000256" key="4">
    <source>
        <dbReference type="ARBA" id="ARBA00022793"/>
    </source>
</evidence>
<dbReference type="Pfam" id="PF02666">
    <property type="entry name" value="PS_Dcarbxylase"/>
    <property type="match status" value="1"/>
</dbReference>
<feature type="modified residue" description="Pyruvic acid (Ser); by autocatalysis" evidence="12">
    <location>
        <position position="247"/>
    </location>
</feature>
<feature type="region of interest" description="Disordered" evidence="13">
    <location>
        <begin position="281"/>
        <end position="309"/>
    </location>
</feature>
<keyword evidence="11 12" id="KW-0670">Pyruvate</keyword>
<dbReference type="STRING" id="1236220.SAMN04488112_12115"/>
<dbReference type="PANTHER" id="PTHR10067">
    <property type="entry name" value="PHOSPHATIDYLSERINE DECARBOXYLASE"/>
    <property type="match status" value="1"/>
</dbReference>
<feature type="active site" description="Charge relay system; for autoendoproteolytic cleavage activity" evidence="12">
    <location>
        <position position="143"/>
    </location>
</feature>
<dbReference type="InterPro" id="IPR033178">
    <property type="entry name" value="PSD_type1_pro"/>
</dbReference>
<dbReference type="Proteomes" id="UP000199387">
    <property type="component" value="Unassembled WGS sequence"/>
</dbReference>
<keyword evidence="9 12" id="KW-0456">Lyase</keyword>
<dbReference type="InterPro" id="IPR003817">
    <property type="entry name" value="PS_Dcarbxylase"/>
</dbReference>
<keyword evidence="15" id="KW-1185">Reference proteome</keyword>
<comment type="cofactor">
    <cofactor evidence="12">
        <name>pyruvate</name>
        <dbReference type="ChEBI" id="CHEBI:15361"/>
    </cofactor>
    <text evidence="12">Binds 1 pyruvoyl group covalently per subunit.</text>
</comment>
<comment type="catalytic activity">
    <reaction evidence="12">
        <text>a 1,2-diacyl-sn-glycero-3-phospho-L-serine + H(+) = a 1,2-diacyl-sn-glycero-3-phosphoethanolamine + CO2</text>
        <dbReference type="Rhea" id="RHEA:20828"/>
        <dbReference type="ChEBI" id="CHEBI:15378"/>
        <dbReference type="ChEBI" id="CHEBI:16526"/>
        <dbReference type="ChEBI" id="CHEBI:57262"/>
        <dbReference type="ChEBI" id="CHEBI:64612"/>
        <dbReference type="EC" id="4.1.1.65"/>
    </reaction>
</comment>
<keyword evidence="2 12" id="KW-1003">Cell membrane</keyword>
<feature type="chain" id="PRO_5023395906" description="Phosphatidylserine decarboxylase beta chain" evidence="12">
    <location>
        <begin position="1"/>
        <end position="246"/>
    </location>
</feature>
<name>A0A1G6QD93_9BACL</name>
<dbReference type="GO" id="GO:0006646">
    <property type="term" value="P:phosphatidylethanolamine biosynthetic process"/>
    <property type="evidence" value="ECO:0007669"/>
    <property type="project" value="UniProtKB-UniRule"/>
</dbReference>
<evidence type="ECO:0000256" key="6">
    <source>
        <dbReference type="ARBA" id="ARBA00023136"/>
    </source>
</evidence>
<dbReference type="InterPro" id="IPR033177">
    <property type="entry name" value="PSD-B"/>
</dbReference>
<feature type="chain" id="PRO_5023395907" description="Phosphatidylserine decarboxylase alpha chain" evidence="12">
    <location>
        <begin position="247"/>
        <end position="309"/>
    </location>
</feature>
<comment type="subunit">
    <text evidence="12">Heterodimer of a large membrane-associated beta subunit and a small pyruvoyl-containing alpha subunit.</text>
</comment>
<evidence type="ECO:0000256" key="8">
    <source>
        <dbReference type="ARBA" id="ARBA00023209"/>
    </source>
</evidence>
<evidence type="ECO:0000256" key="10">
    <source>
        <dbReference type="ARBA" id="ARBA00023264"/>
    </source>
</evidence>
<dbReference type="GO" id="GO:0005886">
    <property type="term" value="C:plasma membrane"/>
    <property type="evidence" value="ECO:0007669"/>
    <property type="project" value="UniProtKB-SubCell"/>
</dbReference>
<evidence type="ECO:0000256" key="1">
    <source>
        <dbReference type="ARBA" id="ARBA00005189"/>
    </source>
</evidence>
<feature type="active site" description="Charge relay system; for autoendoproteolytic cleavage activity" evidence="12">
    <location>
        <position position="86"/>
    </location>
</feature>
<evidence type="ECO:0000313" key="14">
    <source>
        <dbReference type="EMBL" id="SDC90462.1"/>
    </source>
</evidence>
<gene>
    <name evidence="12" type="primary">psd</name>
    <name evidence="14" type="ORF">SAMN04488112_12115</name>
</gene>
<comment type="pathway">
    <text evidence="1">Lipid metabolism.</text>
</comment>
<keyword evidence="4 12" id="KW-0210">Decarboxylase</keyword>
<comment type="PTM">
    <text evidence="12">Is synthesized initially as an inactive proenzyme. Formation of the active enzyme involves a self-maturation process in which the active site pyruvoyl group is generated from an internal serine residue via an autocatalytic post-translational modification. Two non-identical subunits are generated from the proenzyme in this reaction, and the pyruvate is formed at the N-terminus of the alpha chain, which is derived from the carboxyl end of the proenzyme. The autoendoproteolytic cleavage occurs by a canonical serine protease mechanism, in which the side chain hydroxyl group of the serine supplies its oxygen atom to form the C-terminus of the beta chain, while the remainder of the serine residue undergoes an oxidative deamination to produce ammonia and the pyruvoyl prosthetic group on the alpha chain. During this reaction, the Ser that is part of the protease active site of the proenzyme becomes the pyruvoyl prosthetic group, which constitutes an essential element of the active site of the mature decarboxylase.</text>
</comment>
<proteinExistence type="inferred from homology"/>
<keyword evidence="3 12" id="KW-0444">Lipid biosynthesis</keyword>
<keyword evidence="10 12" id="KW-1208">Phospholipid metabolism</keyword>
<evidence type="ECO:0000256" key="9">
    <source>
        <dbReference type="ARBA" id="ARBA00023239"/>
    </source>
</evidence>
<reference evidence="14 15" key="1">
    <citation type="submission" date="2016-10" db="EMBL/GenBank/DDBJ databases">
        <authorList>
            <person name="de Groot N.N."/>
        </authorList>
    </citation>
    <scope>NUCLEOTIDE SEQUENCE [LARGE SCALE GENOMIC DNA]</scope>
    <source>
        <strain evidence="14 15">DSM 45514</strain>
    </source>
</reference>
<keyword evidence="5 12" id="KW-0443">Lipid metabolism</keyword>
<dbReference type="EC" id="4.1.1.65" evidence="12"/>
<evidence type="ECO:0000256" key="2">
    <source>
        <dbReference type="ARBA" id="ARBA00022475"/>
    </source>
</evidence>
<accession>A0A1G6QD93</accession>
<evidence type="ECO:0000256" key="12">
    <source>
        <dbReference type="HAMAP-Rule" id="MF_00662"/>
    </source>
</evidence>
<comment type="pathway">
    <text evidence="12">Phospholipid metabolism; phosphatidylethanolamine biosynthesis; phosphatidylethanolamine from CDP-diacylglycerol: step 2/2.</text>
</comment>
<evidence type="ECO:0000256" key="13">
    <source>
        <dbReference type="SAM" id="MobiDB-lite"/>
    </source>
</evidence>
<dbReference type="OrthoDB" id="9802030at2"/>
<evidence type="ECO:0000256" key="7">
    <source>
        <dbReference type="ARBA" id="ARBA00023145"/>
    </source>
</evidence>
<dbReference type="PANTHER" id="PTHR10067:SF6">
    <property type="entry name" value="PHOSPHATIDYLSERINE DECARBOXYLASE PROENZYME, MITOCHONDRIAL"/>
    <property type="match status" value="1"/>
</dbReference>
<comment type="similarity">
    <text evidence="12">Belongs to the phosphatidylserine decarboxylase family. PSD-B subfamily. Prokaryotic type I sub-subfamily.</text>
</comment>
<organism evidence="14 15">
    <name type="scientific">Melghirimyces thermohalophilus</name>
    <dbReference type="NCBI Taxonomy" id="1236220"/>
    <lineage>
        <taxon>Bacteria</taxon>
        <taxon>Bacillati</taxon>
        <taxon>Bacillota</taxon>
        <taxon>Bacilli</taxon>
        <taxon>Bacillales</taxon>
        <taxon>Thermoactinomycetaceae</taxon>
        <taxon>Melghirimyces</taxon>
    </lineage>
</organism>
<evidence type="ECO:0000313" key="15">
    <source>
        <dbReference type="Proteomes" id="UP000199387"/>
    </source>
</evidence>
<comment type="subcellular location">
    <subcellularLocation>
        <location evidence="12">Cell membrane</location>
        <topology evidence="12">Peripheral membrane protein</topology>
    </subcellularLocation>
</comment>
<feature type="active site" description="Schiff-base intermediate with substrate; via pyruvic acid; for decarboxylase activity" evidence="12">
    <location>
        <position position="247"/>
    </location>
</feature>
<dbReference type="GO" id="GO:0004609">
    <property type="term" value="F:phosphatidylserine decarboxylase activity"/>
    <property type="evidence" value="ECO:0007669"/>
    <property type="project" value="UniProtKB-UniRule"/>
</dbReference>
<dbReference type="AlphaFoldDB" id="A0A1G6QD93"/>
<evidence type="ECO:0000256" key="5">
    <source>
        <dbReference type="ARBA" id="ARBA00023098"/>
    </source>
</evidence>
<dbReference type="UniPathway" id="UPA00558">
    <property type="reaction ID" value="UER00616"/>
</dbReference>
<feature type="active site" description="Charge relay system; for autoendoproteolytic cleavage activity" evidence="12">
    <location>
        <position position="247"/>
    </location>
</feature>
<evidence type="ECO:0000256" key="3">
    <source>
        <dbReference type="ARBA" id="ARBA00022516"/>
    </source>
</evidence>
<sequence length="309" mass="34481">MKEQILMAMMNCIPKKSVSRWMGRLARSPYSRHLIPYYIRRFNVDLSQVEQPVSHYRTLLDFFVRGLKEGARPVDPASDRIISPVDGTVSQVGTVQEGSLLQAKGVTYSLEALLGGEAANSRRFLGGAFITLYLSPRDYHRIHVPVKGKVHRLTYIPGTLFPVNSIGVRRVRGLFSRNERLITYLHSPAGEVALVKVGATNVGSIRVYYDDQVRTNRPGRRRESTKTYKHPVTLEKGEELGRFEFGSTVILVFEPGRTVWVDDLSPGQSVQMGQAIARIIPQPEGKGGKSHCFSTPNYPRGDSSPISPS</sequence>
<dbReference type="RefSeq" id="WP_091572383.1">
    <property type="nucleotide sequence ID" value="NZ_FMZA01000021.1"/>
</dbReference>
<evidence type="ECO:0000256" key="11">
    <source>
        <dbReference type="ARBA" id="ARBA00023317"/>
    </source>
</evidence>